<dbReference type="InterPro" id="IPR035976">
    <property type="entry name" value="Sushi/SCR/CCP_sf"/>
</dbReference>
<evidence type="ECO:0008006" key="8">
    <source>
        <dbReference type="Google" id="ProtNLM"/>
    </source>
</evidence>
<feature type="chain" id="PRO_5039006299" description="Sushi domain-containing protein" evidence="3">
    <location>
        <begin position="24"/>
        <end position="390"/>
    </location>
</feature>
<dbReference type="InterPro" id="IPR003609">
    <property type="entry name" value="Pan_app"/>
</dbReference>
<dbReference type="Gene3D" id="3.50.4.10">
    <property type="entry name" value="Hepatocyte Growth Factor"/>
    <property type="match status" value="1"/>
</dbReference>
<evidence type="ECO:0000259" key="5">
    <source>
        <dbReference type="PROSITE" id="PS50948"/>
    </source>
</evidence>
<dbReference type="InterPro" id="IPR000436">
    <property type="entry name" value="Sushi_SCR_CCP_dom"/>
</dbReference>
<dbReference type="PROSITE" id="PS50923">
    <property type="entry name" value="SUSHI"/>
    <property type="match status" value="1"/>
</dbReference>
<feature type="domain" description="Sushi" evidence="4">
    <location>
        <begin position="196"/>
        <end position="275"/>
    </location>
</feature>
<dbReference type="Proteomes" id="UP000828390">
    <property type="component" value="Unassembled WGS sequence"/>
</dbReference>
<dbReference type="EMBL" id="JAIWYP010000010">
    <property type="protein sequence ID" value="KAH3754129.1"/>
    <property type="molecule type" value="Genomic_DNA"/>
</dbReference>
<feature type="domain" description="Apple" evidence="5">
    <location>
        <begin position="17"/>
        <end position="93"/>
    </location>
</feature>
<gene>
    <name evidence="6" type="ORF">DPMN_188790</name>
</gene>
<reference evidence="6" key="2">
    <citation type="submission" date="2020-11" db="EMBL/GenBank/DDBJ databases">
        <authorList>
            <person name="McCartney M.A."/>
            <person name="Auch B."/>
            <person name="Kono T."/>
            <person name="Mallez S."/>
            <person name="Becker A."/>
            <person name="Gohl D.M."/>
            <person name="Silverstein K.A.T."/>
            <person name="Koren S."/>
            <person name="Bechman K.B."/>
            <person name="Herman A."/>
            <person name="Abrahante J.E."/>
            <person name="Garbe J."/>
        </authorList>
    </citation>
    <scope>NUCLEOTIDE SEQUENCE</scope>
    <source>
        <strain evidence="6">Duluth1</strain>
        <tissue evidence="6">Whole animal</tissue>
    </source>
</reference>
<dbReference type="Pfam" id="PF00084">
    <property type="entry name" value="Sushi"/>
    <property type="match status" value="2"/>
</dbReference>
<dbReference type="SMART" id="SM00032">
    <property type="entry name" value="CCP"/>
    <property type="match status" value="2"/>
</dbReference>
<keyword evidence="1" id="KW-1015">Disulfide bond</keyword>
<sequence length="390" mass="42573">MQMYPNGLILALCLSVCLEFTSGAHFTLMHHAKCLQGHELTMLVGFSLKECVTECALRASCQSVSYRRNIALCVLHDEIFTSEAEVSTSVETCVGYVFVSVRLGPQLITSHPGPCSSSPCPPGTRCMPFQDTFTCEFKECPSSTTTFVQGGGILGNLNSIGNFRLVKCDPKFTLFGVARQECLPTGNWSGKATCSMDCGPPPVVPDGFLGIGFIETFTTEILKMTVYNSSQLAMITVFLKGSYIEYACNNGFQMRENNFTECVNSLWIGDPTCEVPVSPVSPTYAENMGNCNALVKSFAYSTGGCVDTCITFADTFQGIPGKKLNYLDQETIYTSNFNTCKLACLERTAFKCSSFEISDSLCNLAIENANQGGLLRDASGYTYYQRDCLM</sequence>
<comment type="caution">
    <text evidence="2">Lacks conserved residue(s) required for the propagation of feature annotation.</text>
</comment>
<dbReference type="Pfam" id="PF00024">
    <property type="entry name" value="PAN_1"/>
    <property type="match status" value="1"/>
</dbReference>
<dbReference type="PROSITE" id="PS50948">
    <property type="entry name" value="PAN"/>
    <property type="match status" value="2"/>
</dbReference>
<evidence type="ECO:0000256" key="1">
    <source>
        <dbReference type="ARBA" id="ARBA00023157"/>
    </source>
</evidence>
<protein>
    <recommendedName>
        <fullName evidence="8">Sushi domain-containing protein</fullName>
    </recommendedName>
</protein>
<proteinExistence type="predicted"/>
<dbReference type="Gene3D" id="2.10.70.10">
    <property type="entry name" value="Complement Module, domain 1"/>
    <property type="match status" value="1"/>
</dbReference>
<organism evidence="6 7">
    <name type="scientific">Dreissena polymorpha</name>
    <name type="common">Zebra mussel</name>
    <name type="synonym">Mytilus polymorpha</name>
    <dbReference type="NCBI Taxonomy" id="45954"/>
    <lineage>
        <taxon>Eukaryota</taxon>
        <taxon>Metazoa</taxon>
        <taxon>Spiralia</taxon>
        <taxon>Lophotrochozoa</taxon>
        <taxon>Mollusca</taxon>
        <taxon>Bivalvia</taxon>
        <taxon>Autobranchia</taxon>
        <taxon>Heteroconchia</taxon>
        <taxon>Euheterodonta</taxon>
        <taxon>Imparidentia</taxon>
        <taxon>Neoheterodontei</taxon>
        <taxon>Myida</taxon>
        <taxon>Dreissenoidea</taxon>
        <taxon>Dreissenidae</taxon>
        <taxon>Dreissena</taxon>
    </lineage>
</organism>
<dbReference type="AlphaFoldDB" id="A0A9D4DUE7"/>
<keyword evidence="3" id="KW-0732">Signal</keyword>
<dbReference type="SMART" id="SM00473">
    <property type="entry name" value="PAN_AP"/>
    <property type="match status" value="2"/>
</dbReference>
<evidence type="ECO:0000313" key="7">
    <source>
        <dbReference type="Proteomes" id="UP000828390"/>
    </source>
</evidence>
<keyword evidence="7" id="KW-1185">Reference proteome</keyword>
<keyword evidence="2" id="KW-0768">Sushi</keyword>
<feature type="signal peptide" evidence="3">
    <location>
        <begin position="1"/>
        <end position="23"/>
    </location>
</feature>
<evidence type="ECO:0000256" key="2">
    <source>
        <dbReference type="PROSITE-ProRule" id="PRU00302"/>
    </source>
</evidence>
<name>A0A9D4DUE7_DREPO</name>
<dbReference type="SUPFAM" id="SSF57535">
    <property type="entry name" value="Complement control module/SCR domain"/>
    <property type="match status" value="2"/>
</dbReference>
<evidence type="ECO:0000313" key="6">
    <source>
        <dbReference type="EMBL" id="KAH3754129.1"/>
    </source>
</evidence>
<accession>A0A9D4DUE7</accession>
<evidence type="ECO:0000259" key="4">
    <source>
        <dbReference type="PROSITE" id="PS50923"/>
    </source>
</evidence>
<comment type="caution">
    <text evidence="6">The sequence shown here is derived from an EMBL/GenBank/DDBJ whole genome shotgun (WGS) entry which is preliminary data.</text>
</comment>
<reference evidence="6" key="1">
    <citation type="journal article" date="2019" name="bioRxiv">
        <title>The Genome of the Zebra Mussel, Dreissena polymorpha: A Resource for Invasive Species Research.</title>
        <authorList>
            <person name="McCartney M.A."/>
            <person name="Auch B."/>
            <person name="Kono T."/>
            <person name="Mallez S."/>
            <person name="Zhang Y."/>
            <person name="Obille A."/>
            <person name="Becker A."/>
            <person name="Abrahante J.E."/>
            <person name="Garbe J."/>
            <person name="Badalamenti J.P."/>
            <person name="Herman A."/>
            <person name="Mangelson H."/>
            <person name="Liachko I."/>
            <person name="Sullivan S."/>
            <person name="Sone E.D."/>
            <person name="Koren S."/>
            <person name="Silverstein K.A.T."/>
            <person name="Beckman K.B."/>
            <person name="Gohl D.M."/>
        </authorList>
    </citation>
    <scope>NUCLEOTIDE SEQUENCE</scope>
    <source>
        <strain evidence="6">Duluth1</strain>
        <tissue evidence="6">Whole animal</tissue>
    </source>
</reference>
<evidence type="ECO:0000256" key="3">
    <source>
        <dbReference type="SAM" id="SignalP"/>
    </source>
</evidence>
<feature type="domain" description="Apple" evidence="5">
    <location>
        <begin position="309"/>
        <end position="388"/>
    </location>
</feature>